<protein>
    <submittedName>
        <fullName evidence="4">TetR/AcrR family transcriptional regulator</fullName>
    </submittedName>
</protein>
<proteinExistence type="predicted"/>
<feature type="domain" description="HTH tetR-type" evidence="3">
    <location>
        <begin position="13"/>
        <end position="73"/>
    </location>
</feature>
<organism evidence="4 5">
    <name type="scientific">Sphingobacterium litopenaei</name>
    <dbReference type="NCBI Taxonomy" id="2763500"/>
    <lineage>
        <taxon>Bacteria</taxon>
        <taxon>Pseudomonadati</taxon>
        <taxon>Bacteroidota</taxon>
        <taxon>Sphingobacteriia</taxon>
        <taxon>Sphingobacteriales</taxon>
        <taxon>Sphingobacteriaceae</taxon>
        <taxon>Sphingobacterium</taxon>
    </lineage>
</organism>
<accession>A0ABR7YBT6</accession>
<dbReference type="InterPro" id="IPR009057">
    <property type="entry name" value="Homeodomain-like_sf"/>
</dbReference>
<keyword evidence="5" id="KW-1185">Reference proteome</keyword>
<keyword evidence="1 2" id="KW-0238">DNA-binding</keyword>
<dbReference type="PRINTS" id="PR00455">
    <property type="entry name" value="HTHTETR"/>
</dbReference>
<dbReference type="InterPro" id="IPR050109">
    <property type="entry name" value="HTH-type_TetR-like_transc_reg"/>
</dbReference>
<evidence type="ECO:0000313" key="4">
    <source>
        <dbReference type="EMBL" id="MBD1428750.1"/>
    </source>
</evidence>
<dbReference type="Pfam" id="PF00440">
    <property type="entry name" value="TetR_N"/>
    <property type="match status" value="1"/>
</dbReference>
<dbReference type="PANTHER" id="PTHR30328:SF54">
    <property type="entry name" value="HTH-TYPE TRANSCRIPTIONAL REPRESSOR SCO4008"/>
    <property type="match status" value="1"/>
</dbReference>
<dbReference type="InterPro" id="IPR001647">
    <property type="entry name" value="HTH_TetR"/>
</dbReference>
<evidence type="ECO:0000256" key="2">
    <source>
        <dbReference type="PROSITE-ProRule" id="PRU00335"/>
    </source>
</evidence>
<dbReference type="Gene3D" id="1.10.357.10">
    <property type="entry name" value="Tetracycline Repressor, domain 2"/>
    <property type="match status" value="1"/>
</dbReference>
<sequence length="213" mass="24868">MRKIVDGEVRNKERTKEKLIEAVGEILVSEGYTKLGINNIARKALVDKKLIYRYFGSLDELLAQYFRKRDFWTQLSEGTFENIDLSFQDHGKHLASEFLIHLFDNLYNLEEARKILTWEISEKSDHLKRLSFERELLGKDMFAQTDEYFKNSHINLRACYAILLSGVYYLTLHAKSTGGDFCEININTPDGQKEIKKALFDIIELIFNTSNKK</sequence>
<evidence type="ECO:0000313" key="5">
    <source>
        <dbReference type="Proteomes" id="UP000651271"/>
    </source>
</evidence>
<gene>
    <name evidence="4" type="ORF">H8B04_04055</name>
</gene>
<dbReference type="EMBL" id="JACOIJ010000005">
    <property type="protein sequence ID" value="MBD1428750.1"/>
    <property type="molecule type" value="Genomic_DNA"/>
</dbReference>
<dbReference type="PROSITE" id="PS50977">
    <property type="entry name" value="HTH_TETR_2"/>
    <property type="match status" value="1"/>
</dbReference>
<feature type="DNA-binding region" description="H-T-H motif" evidence="2">
    <location>
        <begin position="36"/>
        <end position="55"/>
    </location>
</feature>
<reference evidence="4 5" key="1">
    <citation type="submission" date="2020-08" db="EMBL/GenBank/DDBJ databases">
        <title>Sphingobacterium sp. DN04309 isolated from aquaculture water.</title>
        <authorList>
            <person name="Zhang M."/>
        </authorList>
    </citation>
    <scope>NUCLEOTIDE SEQUENCE [LARGE SCALE GENOMIC DNA]</scope>
    <source>
        <strain evidence="4 5">DN04309</strain>
    </source>
</reference>
<evidence type="ECO:0000256" key="1">
    <source>
        <dbReference type="ARBA" id="ARBA00023125"/>
    </source>
</evidence>
<comment type="caution">
    <text evidence="4">The sequence shown here is derived from an EMBL/GenBank/DDBJ whole genome shotgun (WGS) entry which is preliminary data.</text>
</comment>
<dbReference type="SUPFAM" id="SSF46689">
    <property type="entry name" value="Homeodomain-like"/>
    <property type="match status" value="1"/>
</dbReference>
<name>A0ABR7YBT6_9SPHI</name>
<dbReference type="Proteomes" id="UP000651271">
    <property type="component" value="Unassembled WGS sequence"/>
</dbReference>
<dbReference type="PANTHER" id="PTHR30328">
    <property type="entry name" value="TRANSCRIPTIONAL REPRESSOR"/>
    <property type="match status" value="1"/>
</dbReference>
<evidence type="ECO:0000259" key="3">
    <source>
        <dbReference type="PROSITE" id="PS50977"/>
    </source>
</evidence>
<dbReference type="RefSeq" id="WP_165292300.1">
    <property type="nucleotide sequence ID" value="NZ_JACOIJ010000005.1"/>
</dbReference>